<gene>
    <name evidence="5" type="ORF">UBRO_21030</name>
</gene>
<proteinExistence type="predicted"/>
<evidence type="ECO:0000313" key="6">
    <source>
        <dbReference type="Proteomes" id="UP000179920"/>
    </source>
</evidence>
<dbReference type="AlphaFoldDB" id="A0A1K0FVF6"/>
<accession>A0A1K0FVF6</accession>
<protein>
    <recommendedName>
        <fullName evidence="4">CCHC-type domain-containing protein</fullName>
    </recommendedName>
</protein>
<keyword evidence="2" id="KW-0863">Zinc-finger</keyword>
<keyword evidence="1" id="KW-0507">mRNA processing</keyword>
<dbReference type="Pfam" id="PF08284">
    <property type="entry name" value="RVP_2"/>
    <property type="match status" value="1"/>
</dbReference>
<organism evidence="5 6">
    <name type="scientific">Ustilago bromivora</name>
    <dbReference type="NCBI Taxonomy" id="307758"/>
    <lineage>
        <taxon>Eukaryota</taxon>
        <taxon>Fungi</taxon>
        <taxon>Dikarya</taxon>
        <taxon>Basidiomycota</taxon>
        <taxon>Ustilaginomycotina</taxon>
        <taxon>Ustilaginomycetes</taxon>
        <taxon>Ustilaginales</taxon>
        <taxon>Ustilaginaceae</taxon>
        <taxon>Ustilago</taxon>
    </lineage>
</organism>
<name>A0A1K0FVF6_9BASI</name>
<keyword evidence="2" id="KW-0862">Zinc</keyword>
<dbReference type="InterPro" id="IPR021109">
    <property type="entry name" value="Peptidase_aspartic_dom_sf"/>
</dbReference>
<dbReference type="EMBL" id="LT558117">
    <property type="protein sequence ID" value="SAM61131.1"/>
    <property type="molecule type" value="Genomic_DNA"/>
</dbReference>
<dbReference type="Proteomes" id="UP000179920">
    <property type="component" value="Chromosome I"/>
</dbReference>
<evidence type="ECO:0000256" key="1">
    <source>
        <dbReference type="ARBA" id="ARBA00022664"/>
    </source>
</evidence>
<dbReference type="PROSITE" id="PS50158">
    <property type="entry name" value="ZF_CCHC"/>
    <property type="match status" value="1"/>
</dbReference>
<dbReference type="Gene3D" id="2.40.70.10">
    <property type="entry name" value="Acid Proteases"/>
    <property type="match status" value="1"/>
</dbReference>
<dbReference type="GO" id="GO:0008270">
    <property type="term" value="F:zinc ion binding"/>
    <property type="evidence" value="ECO:0007669"/>
    <property type="project" value="UniProtKB-KW"/>
</dbReference>
<dbReference type="CDD" id="cd00303">
    <property type="entry name" value="retropepsin_like"/>
    <property type="match status" value="1"/>
</dbReference>
<dbReference type="InterPro" id="IPR036875">
    <property type="entry name" value="Znf_CCHC_sf"/>
</dbReference>
<evidence type="ECO:0000256" key="3">
    <source>
        <dbReference type="SAM" id="MobiDB-lite"/>
    </source>
</evidence>
<evidence type="ECO:0000256" key="2">
    <source>
        <dbReference type="PROSITE-ProRule" id="PRU00047"/>
    </source>
</evidence>
<feature type="domain" description="CCHC-type" evidence="4">
    <location>
        <begin position="154"/>
        <end position="169"/>
    </location>
</feature>
<evidence type="ECO:0000313" key="5">
    <source>
        <dbReference type="EMBL" id="SAM61131.1"/>
    </source>
</evidence>
<feature type="region of interest" description="Disordered" evidence="3">
    <location>
        <begin position="195"/>
        <end position="215"/>
    </location>
</feature>
<dbReference type="OrthoDB" id="3250101at2759"/>
<dbReference type="Pfam" id="PF00098">
    <property type="entry name" value="zf-CCHC"/>
    <property type="match status" value="1"/>
</dbReference>
<dbReference type="Gene3D" id="4.10.60.10">
    <property type="entry name" value="Zinc finger, CCHC-type"/>
    <property type="match status" value="1"/>
</dbReference>
<reference evidence="6" key="1">
    <citation type="submission" date="2016-04" db="EMBL/GenBank/DDBJ databases">
        <authorList>
            <person name="Guldener U."/>
            <person name="Guldener U."/>
        </authorList>
    </citation>
    <scope>NUCLEOTIDE SEQUENCE [LARGE SCALE GENOMIC DNA]</scope>
    <source>
        <strain evidence="6">UB2112</strain>
    </source>
</reference>
<dbReference type="InterPro" id="IPR001878">
    <property type="entry name" value="Znf_CCHC"/>
</dbReference>
<dbReference type="SUPFAM" id="SSF57756">
    <property type="entry name" value="Retrovirus zinc finger-like domains"/>
    <property type="match status" value="1"/>
</dbReference>
<sequence>MEAYNKLLALCLTSNTPGATTCHVEQFRDLEGQVNLDDNELIIDLFRGSLTRSLQGKFEYNPPVKRWEWYREVEEIDRQWMLLQQSAARHPNAGAPHINPSIWSTPTTQGAAPNRPLVPMTLGNPSRPNNQFLPHQMAQGLRKRGPTNASNSACHLCKGTGHWARDCPNKKLSDPMTPQPMGPKVMVTTEDLLEEGAPDSGDEQTVDPEAVNPDDLDFSKGKAVLELTGTVQEHPAHILANTSTGLSIVSEPFVSKYQITTKPTKPRLIHGVTGHQLAINSSATIQVTIGKYNLGVVEALVADTANYELILGYSELRRLKPTICWDMGQLEFEAQGQEGNKEGTEAATRSSWNWGYKHEVSRTCQSHGVTTKFNEKDHNIEKPKHPKVHGNEFILAECLIQAALEDGPIGFMLLDTPPSLLPTFGFVPT</sequence>
<dbReference type="GO" id="GO:0003676">
    <property type="term" value="F:nucleic acid binding"/>
    <property type="evidence" value="ECO:0007669"/>
    <property type="project" value="InterPro"/>
</dbReference>
<evidence type="ECO:0000259" key="4">
    <source>
        <dbReference type="PROSITE" id="PS50158"/>
    </source>
</evidence>
<dbReference type="SMART" id="SM00343">
    <property type="entry name" value="ZnF_C2HC"/>
    <property type="match status" value="1"/>
</dbReference>
<keyword evidence="2" id="KW-0479">Metal-binding</keyword>
<dbReference type="GO" id="GO:0006397">
    <property type="term" value="P:mRNA processing"/>
    <property type="evidence" value="ECO:0007669"/>
    <property type="project" value="UniProtKB-KW"/>
</dbReference>